<evidence type="ECO:0000313" key="3">
    <source>
        <dbReference type="Proteomes" id="UP001221597"/>
    </source>
</evidence>
<dbReference type="EMBL" id="CP121671">
    <property type="protein sequence ID" value="WFT73551.1"/>
    <property type="molecule type" value="Genomic_DNA"/>
</dbReference>
<dbReference type="Pfam" id="PF12146">
    <property type="entry name" value="Hydrolase_4"/>
    <property type="match status" value="1"/>
</dbReference>
<proteinExistence type="predicted"/>
<dbReference type="SUPFAM" id="SSF53474">
    <property type="entry name" value="alpha/beta-Hydrolases"/>
    <property type="match status" value="1"/>
</dbReference>
<dbReference type="InterPro" id="IPR000073">
    <property type="entry name" value="AB_hydrolase_1"/>
</dbReference>
<keyword evidence="3" id="KW-1185">Reference proteome</keyword>
<protein>
    <submittedName>
        <fullName evidence="2">Lysophospholipase</fullName>
    </submittedName>
</protein>
<feature type="domain" description="Serine aminopeptidase S33" evidence="1">
    <location>
        <begin position="4"/>
        <end position="235"/>
    </location>
</feature>
<dbReference type="Gene3D" id="3.40.50.1820">
    <property type="entry name" value="alpha/beta hydrolase"/>
    <property type="match status" value="1"/>
</dbReference>
<organism evidence="2 3">
    <name type="scientific">Halobacillus naozhouensis</name>
    <dbReference type="NCBI Taxonomy" id="554880"/>
    <lineage>
        <taxon>Bacteria</taxon>
        <taxon>Bacillati</taxon>
        <taxon>Bacillota</taxon>
        <taxon>Bacilli</taxon>
        <taxon>Bacillales</taxon>
        <taxon>Bacillaceae</taxon>
        <taxon>Halobacillus</taxon>
    </lineage>
</organism>
<dbReference type="Proteomes" id="UP001221597">
    <property type="component" value="Chromosome"/>
</dbReference>
<dbReference type="PANTHER" id="PTHR11614">
    <property type="entry name" value="PHOSPHOLIPASE-RELATED"/>
    <property type="match status" value="1"/>
</dbReference>
<sequence length="259" mass="29736">MSAVQTTIVIVHGAFEHIGRYQHLIKQLKDDGYKVICRDLPGQGRSEGVKGHIDSFHQYIHTIEEWLQEADEGPVFLLGHSMGGLAVIRTMQQIKPKVNGVILASPAVGILEGASKPMEVASRMLNRVCPKLQVGTQLKSEKVTRNESVRKRDGEDALILEKVSVRWYREFQHNIQQAFVKINEFPEVPLLIMQAGEDLMVDAEKTKEWFHSVDLSEKTYKEWPGLYHEIFNEPEWKQVYTYTSHFIHQQLSNLHHKEG</sequence>
<reference evidence="2 3" key="1">
    <citation type="submission" date="2023-04" db="EMBL/GenBank/DDBJ databases">
        <title>Genome sequence of Halobacillus naozhouensis KACC 21980.</title>
        <authorList>
            <person name="Kim S."/>
            <person name="Heo J."/>
            <person name="Kwon S.-W."/>
        </authorList>
    </citation>
    <scope>NUCLEOTIDE SEQUENCE [LARGE SCALE GENOMIC DNA]</scope>
    <source>
        <strain evidence="2 3">KCTC 13234</strain>
    </source>
</reference>
<dbReference type="RefSeq" id="WP_283075560.1">
    <property type="nucleotide sequence ID" value="NZ_CP121671.1"/>
</dbReference>
<dbReference type="InterPro" id="IPR051044">
    <property type="entry name" value="MAG_DAG_Lipase"/>
</dbReference>
<accession>A0ABY8IY44</accession>
<dbReference type="InterPro" id="IPR029058">
    <property type="entry name" value="AB_hydrolase_fold"/>
</dbReference>
<dbReference type="PRINTS" id="PR00111">
    <property type="entry name" value="ABHYDROLASE"/>
</dbReference>
<evidence type="ECO:0000259" key="1">
    <source>
        <dbReference type="Pfam" id="PF12146"/>
    </source>
</evidence>
<dbReference type="InterPro" id="IPR022742">
    <property type="entry name" value="Hydrolase_4"/>
</dbReference>
<gene>
    <name evidence="2" type="ORF">P9989_14330</name>
</gene>
<evidence type="ECO:0000313" key="2">
    <source>
        <dbReference type="EMBL" id="WFT73551.1"/>
    </source>
</evidence>
<name>A0ABY8IY44_9BACI</name>